<evidence type="ECO:0000256" key="1">
    <source>
        <dbReference type="SAM" id="MobiDB-lite"/>
    </source>
</evidence>
<evidence type="ECO:0000313" key="4">
    <source>
        <dbReference type="Proteomes" id="UP001432027"/>
    </source>
</evidence>
<dbReference type="PANTHER" id="PTHR21513">
    <property type="entry name" value="MAJOR SPERM PROTEIN"/>
    <property type="match status" value="1"/>
</dbReference>
<dbReference type="EMBL" id="BTSX01000001">
    <property type="protein sequence ID" value="GMS80401.1"/>
    <property type="molecule type" value="Genomic_DNA"/>
</dbReference>
<reference evidence="3" key="1">
    <citation type="submission" date="2023-10" db="EMBL/GenBank/DDBJ databases">
        <title>Genome assembly of Pristionchus species.</title>
        <authorList>
            <person name="Yoshida K."/>
            <person name="Sommer R.J."/>
        </authorList>
    </citation>
    <scope>NUCLEOTIDE SEQUENCE</scope>
    <source>
        <strain evidence="3">RS0144</strain>
    </source>
</reference>
<dbReference type="PANTHER" id="PTHR21513:SF19">
    <property type="entry name" value="MAJOR SPERM PROTEIN"/>
    <property type="match status" value="1"/>
</dbReference>
<protein>
    <recommendedName>
        <fullName evidence="2">MSP domain-containing protein</fullName>
    </recommendedName>
</protein>
<feature type="non-terminal residue" evidence="3">
    <location>
        <position position="83"/>
    </location>
</feature>
<evidence type="ECO:0000259" key="2">
    <source>
        <dbReference type="PROSITE" id="PS50202"/>
    </source>
</evidence>
<keyword evidence="4" id="KW-1185">Reference proteome</keyword>
<gene>
    <name evidence="3" type="ORF">PENTCL1PPCAC_2576</name>
</gene>
<name>A0AAV5SAX9_9BILA</name>
<dbReference type="AlphaFoldDB" id="A0AAV5SAX9"/>
<feature type="non-terminal residue" evidence="3">
    <location>
        <position position="1"/>
    </location>
</feature>
<dbReference type="Proteomes" id="UP001432027">
    <property type="component" value="Unassembled WGS sequence"/>
</dbReference>
<feature type="compositionally biased region" description="Polar residues" evidence="1">
    <location>
        <begin position="1"/>
        <end position="10"/>
    </location>
</feature>
<evidence type="ECO:0000313" key="3">
    <source>
        <dbReference type="EMBL" id="GMS80401.1"/>
    </source>
</evidence>
<organism evidence="3 4">
    <name type="scientific">Pristionchus entomophagus</name>
    <dbReference type="NCBI Taxonomy" id="358040"/>
    <lineage>
        <taxon>Eukaryota</taxon>
        <taxon>Metazoa</taxon>
        <taxon>Ecdysozoa</taxon>
        <taxon>Nematoda</taxon>
        <taxon>Chromadorea</taxon>
        <taxon>Rhabditida</taxon>
        <taxon>Rhabditina</taxon>
        <taxon>Diplogasteromorpha</taxon>
        <taxon>Diplogasteroidea</taxon>
        <taxon>Neodiplogasteridae</taxon>
        <taxon>Pristionchus</taxon>
    </lineage>
</organism>
<feature type="region of interest" description="Disordered" evidence="1">
    <location>
        <begin position="1"/>
        <end position="45"/>
    </location>
</feature>
<sequence length="83" mass="9221">SSFPSMHRSTPSSLPDPSLLPPPGGFTEAPKVLDLSNKPGEPAFQLKLEPSDDIELTWMKGEESHVNMKITNTTPYHQSYKVR</sequence>
<dbReference type="PROSITE" id="PS50202">
    <property type="entry name" value="MSP"/>
    <property type="match status" value="1"/>
</dbReference>
<proteinExistence type="predicted"/>
<comment type="caution">
    <text evidence="3">The sequence shown here is derived from an EMBL/GenBank/DDBJ whole genome shotgun (WGS) entry which is preliminary data.</text>
</comment>
<dbReference type="SUPFAM" id="SSF49354">
    <property type="entry name" value="PapD-like"/>
    <property type="match status" value="1"/>
</dbReference>
<dbReference type="InterPro" id="IPR000535">
    <property type="entry name" value="MSP_dom"/>
</dbReference>
<dbReference type="InterPro" id="IPR008962">
    <property type="entry name" value="PapD-like_sf"/>
</dbReference>
<accession>A0AAV5SAX9</accession>
<feature type="domain" description="MSP" evidence="2">
    <location>
        <begin position="45"/>
        <end position="83"/>
    </location>
</feature>